<keyword evidence="3 8" id="KW-0547">Nucleotide-binding</keyword>
<dbReference type="PANTHER" id="PTHR11476:SF7">
    <property type="entry name" value="HISTIDINE--TRNA LIGASE"/>
    <property type="match status" value="1"/>
</dbReference>
<evidence type="ECO:0000259" key="9">
    <source>
        <dbReference type="PROSITE" id="PS50862"/>
    </source>
</evidence>
<organism evidence="10 11">
    <name type="scientific">Tepidibacter hydrothermalis</name>
    <dbReference type="NCBI Taxonomy" id="3036126"/>
    <lineage>
        <taxon>Bacteria</taxon>
        <taxon>Bacillati</taxon>
        <taxon>Bacillota</taxon>
        <taxon>Clostridia</taxon>
        <taxon>Peptostreptococcales</taxon>
        <taxon>Peptostreptococcaceae</taxon>
        <taxon>Tepidibacter</taxon>
    </lineage>
</organism>
<evidence type="ECO:0000256" key="3">
    <source>
        <dbReference type="ARBA" id="ARBA00022741"/>
    </source>
</evidence>
<dbReference type="SUPFAM" id="SSF55681">
    <property type="entry name" value="Class II aaRS and biotin synthetases"/>
    <property type="match status" value="1"/>
</dbReference>
<evidence type="ECO:0000313" key="10">
    <source>
        <dbReference type="EMBL" id="WFD11824.1"/>
    </source>
</evidence>
<comment type="similarity">
    <text evidence="1 8">Belongs to the class-II aminoacyl-tRNA synthetase family.</text>
</comment>
<dbReference type="Gene3D" id="3.40.50.800">
    <property type="entry name" value="Anticodon-binding domain"/>
    <property type="match status" value="1"/>
</dbReference>
<evidence type="ECO:0000313" key="11">
    <source>
        <dbReference type="Proteomes" id="UP001222800"/>
    </source>
</evidence>
<keyword evidence="8 10" id="KW-0436">Ligase</keyword>
<dbReference type="CDD" id="cd00773">
    <property type="entry name" value="HisRS-like_core"/>
    <property type="match status" value="1"/>
</dbReference>
<evidence type="ECO:0000256" key="7">
    <source>
        <dbReference type="ARBA" id="ARBA00047639"/>
    </source>
</evidence>
<dbReference type="HAMAP" id="MF_00127">
    <property type="entry name" value="His_tRNA_synth"/>
    <property type="match status" value="1"/>
</dbReference>
<dbReference type="InterPro" id="IPR036621">
    <property type="entry name" value="Anticodon-bd_dom_sf"/>
</dbReference>
<evidence type="ECO:0000256" key="4">
    <source>
        <dbReference type="ARBA" id="ARBA00022840"/>
    </source>
</evidence>
<dbReference type="PANTHER" id="PTHR11476">
    <property type="entry name" value="HISTIDYL-TRNA SYNTHETASE"/>
    <property type="match status" value="1"/>
</dbReference>
<dbReference type="InterPro" id="IPR041715">
    <property type="entry name" value="HisRS-like_core"/>
</dbReference>
<dbReference type="EMBL" id="CP120733">
    <property type="protein sequence ID" value="WFD11824.1"/>
    <property type="molecule type" value="Genomic_DNA"/>
</dbReference>
<dbReference type="PIRSF" id="PIRSF001549">
    <property type="entry name" value="His-tRNA_synth"/>
    <property type="match status" value="1"/>
</dbReference>
<dbReference type="EC" id="6.1.1.21" evidence="8"/>
<dbReference type="InterPro" id="IPR015807">
    <property type="entry name" value="His-tRNA-ligase"/>
</dbReference>
<dbReference type="InterPro" id="IPR004154">
    <property type="entry name" value="Anticodon-bd"/>
</dbReference>
<comment type="subcellular location">
    <subcellularLocation>
        <location evidence="8">Cytoplasm</location>
    </subcellularLocation>
</comment>
<dbReference type="InterPro" id="IPR045864">
    <property type="entry name" value="aa-tRNA-synth_II/BPL/LPL"/>
</dbReference>
<dbReference type="SUPFAM" id="SSF52954">
    <property type="entry name" value="Class II aaRS ABD-related"/>
    <property type="match status" value="1"/>
</dbReference>
<dbReference type="Gene3D" id="3.30.930.10">
    <property type="entry name" value="Bira Bifunctional Protein, Domain 2"/>
    <property type="match status" value="1"/>
</dbReference>
<name>A0ABY8EJ81_9FIRM</name>
<dbReference type="InterPro" id="IPR006195">
    <property type="entry name" value="aa-tRNA-synth_II"/>
</dbReference>
<dbReference type="InterPro" id="IPR004516">
    <property type="entry name" value="HisRS/HisZ"/>
</dbReference>
<feature type="domain" description="Aminoacyl-transfer RNA synthetases class-II family profile" evidence="9">
    <location>
        <begin position="23"/>
        <end position="353"/>
    </location>
</feature>
<accession>A0ABY8EJ81</accession>
<dbReference type="GO" id="GO:0004821">
    <property type="term" value="F:histidine-tRNA ligase activity"/>
    <property type="evidence" value="ECO:0007669"/>
    <property type="project" value="UniProtKB-EC"/>
</dbReference>
<comment type="subunit">
    <text evidence="8">Homodimer.</text>
</comment>
<dbReference type="NCBIfam" id="TIGR00442">
    <property type="entry name" value="hisS"/>
    <property type="match status" value="1"/>
</dbReference>
<dbReference type="PROSITE" id="PS50862">
    <property type="entry name" value="AA_TRNA_LIGASE_II"/>
    <property type="match status" value="1"/>
</dbReference>
<evidence type="ECO:0000256" key="6">
    <source>
        <dbReference type="ARBA" id="ARBA00023146"/>
    </source>
</evidence>
<keyword evidence="11" id="KW-1185">Reference proteome</keyword>
<evidence type="ECO:0000256" key="1">
    <source>
        <dbReference type="ARBA" id="ARBA00008226"/>
    </source>
</evidence>
<keyword evidence="5 8" id="KW-0648">Protein biosynthesis</keyword>
<dbReference type="Pfam" id="PF03129">
    <property type="entry name" value="HGTP_anticodon"/>
    <property type="match status" value="1"/>
</dbReference>
<comment type="catalytic activity">
    <reaction evidence="7 8">
        <text>tRNA(His) + L-histidine + ATP = L-histidyl-tRNA(His) + AMP + diphosphate + H(+)</text>
        <dbReference type="Rhea" id="RHEA:17313"/>
        <dbReference type="Rhea" id="RHEA-COMP:9665"/>
        <dbReference type="Rhea" id="RHEA-COMP:9689"/>
        <dbReference type="ChEBI" id="CHEBI:15378"/>
        <dbReference type="ChEBI" id="CHEBI:30616"/>
        <dbReference type="ChEBI" id="CHEBI:33019"/>
        <dbReference type="ChEBI" id="CHEBI:57595"/>
        <dbReference type="ChEBI" id="CHEBI:78442"/>
        <dbReference type="ChEBI" id="CHEBI:78527"/>
        <dbReference type="ChEBI" id="CHEBI:456215"/>
        <dbReference type="EC" id="6.1.1.21"/>
    </reaction>
</comment>
<protein>
    <recommendedName>
        <fullName evidence="8">Histidine--tRNA ligase</fullName>
        <ecNumber evidence="8">6.1.1.21</ecNumber>
    </recommendedName>
    <alternativeName>
        <fullName evidence="8">Histidyl-tRNA synthetase</fullName>
        <shortName evidence="8">HisRS</shortName>
    </alternativeName>
</protein>
<evidence type="ECO:0000256" key="8">
    <source>
        <dbReference type="HAMAP-Rule" id="MF_00127"/>
    </source>
</evidence>
<proteinExistence type="inferred from homology"/>
<keyword evidence="4 8" id="KW-0067">ATP-binding</keyword>
<keyword evidence="2 8" id="KW-0963">Cytoplasm</keyword>
<dbReference type="Pfam" id="PF13393">
    <property type="entry name" value="tRNA-synt_His"/>
    <property type="match status" value="1"/>
</dbReference>
<gene>
    <name evidence="8 10" type="primary">hisS</name>
    <name evidence="10" type="ORF">P4S50_07030</name>
</gene>
<dbReference type="Proteomes" id="UP001222800">
    <property type="component" value="Chromosome"/>
</dbReference>
<sequence>MNKKVKPSILAGFMELLPREQLIFNDILSKIIKVYEQNGFMPMDTPVIEKEEVLLAKAGGETEKQIYRFNKGNTPLALRFDLTVPLARFVAQYMGELTFPFKRYQIGKVYRGEKSQKSRYREFYQCDLDIIGNKELSIGNDALLISTITSVFNEIGLKGFKFLLSNRKIISGLLEELDIKEKADVFRVIDRYDKVGKDRFLQLLYNVVGEEKANVINEIISFKGTNKELISKLKNIDIENETFKAGICEIEEMILYLELFKICEEYYKIDLKIIRGLDYYTGSVFETVLEGYEKYGSICSGGRYNNLAQYYTDKNLPGVGISIGLTRLFSILKEIGFIDNYECILVTDVLIVPIGDTINYCSKVWKLLQDNGIKSEIYFEEGKLKKKLSYANTLNIKNVIIIGEDECSKGKIIYKNMVSGAQETIELEDLLLKFQNEKVMLK</sequence>
<reference evidence="10 11" key="1">
    <citation type="submission" date="2023-03" db="EMBL/GenBank/DDBJ databases">
        <title>Complete genome sequence of Tepidibacter sp. SWIR-1, isolated from a deep-sea hydrothermal vent.</title>
        <authorList>
            <person name="Li X."/>
        </authorList>
    </citation>
    <scope>NUCLEOTIDE SEQUENCE [LARGE SCALE GENOMIC DNA]</scope>
    <source>
        <strain evidence="10 11">SWIR-1</strain>
    </source>
</reference>
<evidence type="ECO:0000256" key="2">
    <source>
        <dbReference type="ARBA" id="ARBA00022490"/>
    </source>
</evidence>
<keyword evidence="6 8" id="KW-0030">Aminoacyl-tRNA synthetase</keyword>
<dbReference type="RefSeq" id="WP_277734012.1">
    <property type="nucleotide sequence ID" value="NZ_CP120733.1"/>
</dbReference>
<evidence type="ECO:0000256" key="5">
    <source>
        <dbReference type="ARBA" id="ARBA00022917"/>
    </source>
</evidence>